<reference evidence="3 4" key="1">
    <citation type="submission" date="2021-01" db="EMBL/GenBank/DDBJ databases">
        <title>Belnapia mucosa sp. nov. and Belnapia arida sp. nov., isolated from the Tabernas Desert (Almeria, Spain).</title>
        <authorList>
            <person name="Molina-Menor E."/>
            <person name="Vidal-Verdu A."/>
            <person name="Calonge A."/>
            <person name="Satari L."/>
            <person name="Pereto Magraner J."/>
            <person name="Porcar Miralles M."/>
        </authorList>
    </citation>
    <scope>NUCLEOTIDE SEQUENCE [LARGE SCALE GENOMIC DNA]</scope>
    <source>
        <strain evidence="3 4">T6</strain>
    </source>
</reference>
<protein>
    <submittedName>
        <fullName evidence="3">Membrane integrity-associated transporter subunit PqiC</fullName>
    </submittedName>
</protein>
<dbReference type="InterPro" id="IPR005586">
    <property type="entry name" value="ABC_trans_aux"/>
</dbReference>
<dbReference type="SUPFAM" id="SSF159594">
    <property type="entry name" value="XCC0632-like"/>
    <property type="match status" value="1"/>
</dbReference>
<feature type="chain" id="PRO_5045992696" evidence="1">
    <location>
        <begin position="18"/>
        <end position="194"/>
    </location>
</feature>
<dbReference type="RefSeq" id="WP_202828878.1">
    <property type="nucleotide sequence ID" value="NZ_JAEUXJ010000027.1"/>
</dbReference>
<comment type="caution">
    <text evidence="3">The sequence shown here is derived from an EMBL/GenBank/DDBJ whole genome shotgun (WGS) entry which is preliminary data.</text>
</comment>
<name>A0ABS1VBU8_9PROT</name>
<proteinExistence type="predicted"/>
<organism evidence="3 4">
    <name type="scientific">Belnapia mucosa</name>
    <dbReference type="NCBI Taxonomy" id="2804532"/>
    <lineage>
        <taxon>Bacteria</taxon>
        <taxon>Pseudomonadati</taxon>
        <taxon>Pseudomonadota</taxon>
        <taxon>Alphaproteobacteria</taxon>
        <taxon>Acetobacterales</taxon>
        <taxon>Roseomonadaceae</taxon>
        <taxon>Belnapia</taxon>
    </lineage>
</organism>
<sequence length="194" mass="20589">MAVPRRLLLVTSLAAVALPVACGSPSPTLYALRPVAGAARAGGPRVVQLRRIGLARYLDRQQIVRSTEDYRLDVAANDWWGEPLGAMLTRILVEEVSQRLPGTTMLDEDGVITADADLTVEINLRRLDASRTGEVVLAAQVAIAASRRNPRRPPATRSFGTSVPQGSPDLNGFVAAASAAVGRLADAIADMLRA</sequence>
<evidence type="ECO:0000313" key="4">
    <source>
        <dbReference type="Proteomes" id="UP000606490"/>
    </source>
</evidence>
<evidence type="ECO:0000256" key="1">
    <source>
        <dbReference type="SAM" id="SignalP"/>
    </source>
</evidence>
<feature type="signal peptide" evidence="1">
    <location>
        <begin position="1"/>
        <end position="17"/>
    </location>
</feature>
<evidence type="ECO:0000259" key="2">
    <source>
        <dbReference type="Pfam" id="PF03886"/>
    </source>
</evidence>
<dbReference type="Proteomes" id="UP000606490">
    <property type="component" value="Unassembled WGS sequence"/>
</dbReference>
<evidence type="ECO:0000313" key="3">
    <source>
        <dbReference type="EMBL" id="MBL6459145.1"/>
    </source>
</evidence>
<dbReference type="Gene3D" id="3.40.50.10610">
    <property type="entry name" value="ABC-type transport auxiliary lipoprotein component"/>
    <property type="match status" value="1"/>
</dbReference>
<keyword evidence="4" id="KW-1185">Reference proteome</keyword>
<dbReference type="Pfam" id="PF03886">
    <property type="entry name" value="ABC_trans_aux"/>
    <property type="match status" value="1"/>
</dbReference>
<feature type="domain" description="ABC-type transport auxiliary lipoprotein component" evidence="2">
    <location>
        <begin position="30"/>
        <end position="189"/>
    </location>
</feature>
<keyword evidence="1" id="KW-0732">Signal</keyword>
<accession>A0ABS1VBU8</accession>
<dbReference type="EMBL" id="JAEUXJ010000027">
    <property type="protein sequence ID" value="MBL6459145.1"/>
    <property type="molecule type" value="Genomic_DNA"/>
</dbReference>
<gene>
    <name evidence="3" type="ORF">JMJ55_27870</name>
</gene>